<evidence type="ECO:0000256" key="2">
    <source>
        <dbReference type="ARBA" id="ARBA00006789"/>
    </source>
</evidence>
<dbReference type="GO" id="GO:0005634">
    <property type="term" value="C:nucleus"/>
    <property type="evidence" value="ECO:0007669"/>
    <property type="project" value="UniProtKB-SubCell"/>
</dbReference>
<evidence type="ECO:0000256" key="3">
    <source>
        <dbReference type="ARBA" id="ARBA00023015"/>
    </source>
</evidence>
<dbReference type="InterPro" id="IPR057993">
    <property type="entry name" value="HD-Zip_IV_C"/>
</dbReference>
<keyword evidence="6 9" id="KW-0371">Homeobox</keyword>
<evidence type="ECO:0000259" key="12">
    <source>
        <dbReference type="PROSITE" id="PS50071"/>
    </source>
</evidence>
<dbReference type="GO" id="GO:0003677">
    <property type="term" value="F:DNA binding"/>
    <property type="evidence" value="ECO:0007669"/>
    <property type="project" value="UniProtKB-UniRule"/>
</dbReference>
<evidence type="ECO:0000256" key="6">
    <source>
        <dbReference type="ARBA" id="ARBA00023155"/>
    </source>
</evidence>
<evidence type="ECO:0000256" key="10">
    <source>
        <dbReference type="RuleBase" id="RU000682"/>
    </source>
</evidence>
<evidence type="ECO:0000256" key="5">
    <source>
        <dbReference type="ARBA" id="ARBA00023125"/>
    </source>
</evidence>
<dbReference type="SMART" id="SM00389">
    <property type="entry name" value="HOX"/>
    <property type="match status" value="1"/>
</dbReference>
<dbReference type="PROSITE" id="PS50071">
    <property type="entry name" value="HOMEOBOX_2"/>
    <property type="match status" value="1"/>
</dbReference>
<dbReference type="SUPFAM" id="SSF46689">
    <property type="entry name" value="Homeodomain-like"/>
    <property type="match status" value="1"/>
</dbReference>
<evidence type="ECO:0000256" key="7">
    <source>
        <dbReference type="ARBA" id="ARBA00023163"/>
    </source>
</evidence>
<keyword evidence="5 9" id="KW-0238">DNA-binding</keyword>
<keyword evidence="8 9" id="KW-0539">Nucleus</keyword>
<dbReference type="InterPro" id="IPR042160">
    <property type="entry name" value="HD-Zip_IV"/>
</dbReference>
<evidence type="ECO:0000256" key="1">
    <source>
        <dbReference type="ARBA" id="ARBA00004123"/>
    </source>
</evidence>
<keyword evidence="7" id="KW-0804">Transcription</keyword>
<dbReference type="CDD" id="cd08875">
    <property type="entry name" value="START_ArGLABRA2_like"/>
    <property type="match status" value="1"/>
</dbReference>
<feature type="domain" description="START" evidence="13">
    <location>
        <begin position="169"/>
        <end position="403"/>
    </location>
</feature>
<gene>
    <name evidence="14" type="ORF">ERUC_LOCUS10421</name>
</gene>
<dbReference type="Pfam" id="PF25797">
    <property type="entry name" value="PDF2_C"/>
    <property type="match status" value="1"/>
</dbReference>
<keyword evidence="3" id="KW-0805">Transcription regulation</keyword>
<name>A0ABC8JH36_ERUVS</name>
<dbReference type="InterPro" id="IPR023393">
    <property type="entry name" value="START-like_dom_sf"/>
</dbReference>
<dbReference type="SMART" id="SM00234">
    <property type="entry name" value="START"/>
    <property type="match status" value="1"/>
</dbReference>
<dbReference type="InterPro" id="IPR009057">
    <property type="entry name" value="Homeodomain-like_sf"/>
</dbReference>
<dbReference type="PANTHER" id="PTHR45654:SF61">
    <property type="entry name" value="HOMEOBOX DOMAIN-CONTAINING PROTEIN"/>
    <property type="match status" value="1"/>
</dbReference>
<dbReference type="Gene3D" id="1.10.10.60">
    <property type="entry name" value="Homeodomain-like"/>
    <property type="match status" value="1"/>
</dbReference>
<reference evidence="14 15" key="1">
    <citation type="submission" date="2022-03" db="EMBL/GenBank/DDBJ databases">
        <authorList>
            <person name="Macdonald S."/>
            <person name="Ahmed S."/>
            <person name="Newling K."/>
        </authorList>
    </citation>
    <scope>NUCLEOTIDE SEQUENCE [LARGE SCALE GENOMIC DNA]</scope>
</reference>
<accession>A0ABC8JH36</accession>
<feature type="domain" description="Homeobox" evidence="12">
    <location>
        <begin position="6"/>
        <end position="66"/>
    </location>
</feature>
<protein>
    <submittedName>
        <fullName evidence="14">Uncharacterized protein</fullName>
    </submittedName>
</protein>
<dbReference type="PANTHER" id="PTHR45654">
    <property type="entry name" value="HOMEOBOX-LEUCINE ZIPPER PROTEIN MERISTEM L1"/>
    <property type="match status" value="1"/>
</dbReference>
<dbReference type="InterPro" id="IPR002913">
    <property type="entry name" value="START_lipid-bd_dom"/>
</dbReference>
<evidence type="ECO:0000313" key="15">
    <source>
        <dbReference type="Proteomes" id="UP001642260"/>
    </source>
</evidence>
<proteinExistence type="inferred from homology"/>
<dbReference type="FunFam" id="1.10.10.60:FF:000229">
    <property type="entry name" value="Homeobox-leucine zipper protein HDG1"/>
    <property type="match status" value="1"/>
</dbReference>
<comment type="subcellular location">
    <subcellularLocation>
        <location evidence="1 9 10">Nucleus</location>
    </subcellularLocation>
</comment>
<evidence type="ECO:0000256" key="8">
    <source>
        <dbReference type="ARBA" id="ARBA00023242"/>
    </source>
</evidence>
<evidence type="ECO:0000256" key="9">
    <source>
        <dbReference type="PROSITE-ProRule" id="PRU00108"/>
    </source>
</evidence>
<evidence type="ECO:0000313" key="14">
    <source>
        <dbReference type="EMBL" id="CAH8325535.1"/>
    </source>
</evidence>
<comment type="caution">
    <text evidence="14">The sequence shown here is derived from an EMBL/GenBank/DDBJ whole genome shotgun (WGS) entry which is preliminary data.</text>
</comment>
<keyword evidence="15" id="KW-1185">Reference proteome</keyword>
<dbReference type="Pfam" id="PF01852">
    <property type="entry name" value="START"/>
    <property type="match status" value="1"/>
</dbReference>
<dbReference type="Pfam" id="PF00046">
    <property type="entry name" value="Homeodomain"/>
    <property type="match status" value="1"/>
</dbReference>
<dbReference type="SUPFAM" id="SSF55961">
    <property type="entry name" value="Bet v1-like"/>
    <property type="match status" value="2"/>
</dbReference>
<dbReference type="CDD" id="cd00086">
    <property type="entry name" value="homeodomain"/>
    <property type="match status" value="1"/>
</dbReference>
<dbReference type="AlphaFoldDB" id="A0ABC8JH36"/>
<comment type="similarity">
    <text evidence="2">Belongs to the HD-ZIP homeobox family. Class IV subfamily.</text>
</comment>
<dbReference type="EMBL" id="CAKOAT010102488">
    <property type="protein sequence ID" value="CAH8325535.1"/>
    <property type="molecule type" value="Genomic_DNA"/>
</dbReference>
<dbReference type="InterPro" id="IPR001356">
    <property type="entry name" value="HD"/>
</dbReference>
<dbReference type="PROSITE" id="PS50848">
    <property type="entry name" value="START"/>
    <property type="match status" value="1"/>
</dbReference>
<sequence>MVNPTKKEKRTSHRHTVQQTQRLEAYFKECSHPEESQRLSLCKELNLEPDQIKFWFQNKRTQNKAQEERNANNFLRGENERIRRENEAMLEALRNVTCPTCGGPPLGINREHNFQNLCLVNTFLRKKRDNLANNVSMINQHHQTMVDSFAPSNSSGSSTSQDIQLQLLSQMDITQLSEIAARAVEELKCLFATEEALWVMSSIDGTYVIDQKSYEKFSHSIKNFRNLSARVESSKDVTVVPIEAKDLIEMFLDSEKWKRLFPTIVTKAMTIRKFGSEFPTKENCNNLQIWEELHILSPLVPAREFMIVRCCQMIEEGLWIVADVSHRIFKSDQSNPFCYKRPSGCLIRALPGGRSKASWIEHVEVDHKPDAHRIYRELLCGGSGYGAKRWTTTLERMCERMTFYSTLNVPATDWSEAIRTMEGRRSVMKLGERMVRNFNEMLTMSGKVEFPQQSKCGVRISIRMNNEAGQPSGLVASAASSFSVPVTPLQVFNRLRNNETRHQWDVLCHGTALTEIARVITGSKENNYISILQPILREDDGISMSEGPNKNMMLIQDCYMDALGGMIVYAPLDMALMNLAASGEVDPINIPVLSSGFTISNDGRRSMGAEEGGTIITVAFQILVSGEENRTGGVNEQLVNMVSSLISSTARDIKLLLNCPDLE</sequence>
<dbReference type="Proteomes" id="UP001642260">
    <property type="component" value="Unassembled WGS sequence"/>
</dbReference>
<evidence type="ECO:0000256" key="11">
    <source>
        <dbReference type="SAM" id="Coils"/>
    </source>
</evidence>
<dbReference type="Gene3D" id="3.30.530.20">
    <property type="match status" value="1"/>
</dbReference>
<feature type="DNA-binding region" description="Homeobox" evidence="9">
    <location>
        <begin position="8"/>
        <end position="67"/>
    </location>
</feature>
<evidence type="ECO:0000259" key="13">
    <source>
        <dbReference type="PROSITE" id="PS50848"/>
    </source>
</evidence>
<evidence type="ECO:0000256" key="4">
    <source>
        <dbReference type="ARBA" id="ARBA00023054"/>
    </source>
</evidence>
<organism evidence="14 15">
    <name type="scientific">Eruca vesicaria subsp. sativa</name>
    <name type="common">Garden rocket</name>
    <name type="synonym">Eruca sativa</name>
    <dbReference type="NCBI Taxonomy" id="29727"/>
    <lineage>
        <taxon>Eukaryota</taxon>
        <taxon>Viridiplantae</taxon>
        <taxon>Streptophyta</taxon>
        <taxon>Embryophyta</taxon>
        <taxon>Tracheophyta</taxon>
        <taxon>Spermatophyta</taxon>
        <taxon>Magnoliopsida</taxon>
        <taxon>eudicotyledons</taxon>
        <taxon>Gunneridae</taxon>
        <taxon>Pentapetalae</taxon>
        <taxon>rosids</taxon>
        <taxon>malvids</taxon>
        <taxon>Brassicales</taxon>
        <taxon>Brassicaceae</taxon>
        <taxon>Brassiceae</taxon>
        <taxon>Eruca</taxon>
    </lineage>
</organism>
<keyword evidence="4 11" id="KW-0175">Coiled coil</keyword>
<feature type="coiled-coil region" evidence="11">
    <location>
        <begin position="58"/>
        <end position="92"/>
    </location>
</feature>